<keyword evidence="1" id="KW-0812">Transmembrane</keyword>
<dbReference type="EMBL" id="JAVDUU010000002">
    <property type="protein sequence ID" value="MDR6942398.1"/>
    <property type="molecule type" value="Genomic_DNA"/>
</dbReference>
<evidence type="ECO:0000313" key="3">
    <source>
        <dbReference type="Proteomes" id="UP001247620"/>
    </source>
</evidence>
<comment type="caution">
    <text evidence="2">The sequence shown here is derived from an EMBL/GenBank/DDBJ whole genome shotgun (WGS) entry which is preliminary data.</text>
</comment>
<keyword evidence="3" id="KW-1185">Reference proteome</keyword>
<keyword evidence="1" id="KW-0472">Membrane</keyword>
<dbReference type="Proteomes" id="UP001247620">
    <property type="component" value="Unassembled WGS sequence"/>
</dbReference>
<dbReference type="PANTHER" id="PTHR39419:SF1">
    <property type="entry name" value="SLL0814 PROTEIN"/>
    <property type="match status" value="1"/>
</dbReference>
<feature type="transmembrane region" description="Helical" evidence="1">
    <location>
        <begin position="71"/>
        <end position="90"/>
    </location>
</feature>
<dbReference type="PANTHER" id="PTHR39419">
    <property type="entry name" value="SLL0814 PROTEIN"/>
    <property type="match status" value="1"/>
</dbReference>
<accession>A0ABU1TAP9</accession>
<proteinExistence type="predicted"/>
<feature type="transmembrane region" description="Helical" evidence="1">
    <location>
        <begin position="176"/>
        <end position="193"/>
    </location>
</feature>
<sequence length="223" mass="25208">MERAQNLKNPFRAYPATHSISIIVIVLFHIVGLAGFIIPDLNLLFLSLVPWHLLLMAAVIIFACNAPGSNLLWFALLIFAMGFAAEYIGVHTGWLFGSYTYGETLGIKLFHIPLMIGVNWFLLIYSTGVFVQQNQIKNMLLRIVAGATIMVMLDILIEPVATSFDYWHWAGDSIPVKNYVSWFILSALMLFIFEKFKLRSQSRVAPTLLIMQFVFFMVLGILG</sequence>
<feature type="transmembrane region" description="Helical" evidence="1">
    <location>
        <begin position="205"/>
        <end position="222"/>
    </location>
</feature>
<evidence type="ECO:0000256" key="1">
    <source>
        <dbReference type="SAM" id="Phobius"/>
    </source>
</evidence>
<dbReference type="Pfam" id="PF04240">
    <property type="entry name" value="Caroten_synth"/>
    <property type="match status" value="1"/>
</dbReference>
<keyword evidence="1" id="KW-1133">Transmembrane helix</keyword>
<organism evidence="2 3">
    <name type="scientific">Mucilaginibacter pocheonensis</name>
    <dbReference type="NCBI Taxonomy" id="398050"/>
    <lineage>
        <taxon>Bacteria</taxon>
        <taxon>Pseudomonadati</taxon>
        <taxon>Bacteroidota</taxon>
        <taxon>Sphingobacteriia</taxon>
        <taxon>Sphingobacteriales</taxon>
        <taxon>Sphingobacteriaceae</taxon>
        <taxon>Mucilaginibacter</taxon>
    </lineage>
</organism>
<name>A0ABU1TAP9_9SPHI</name>
<dbReference type="RefSeq" id="WP_310095572.1">
    <property type="nucleotide sequence ID" value="NZ_JAVDUU010000002.1"/>
</dbReference>
<gene>
    <name evidence="2" type="ORF">J2W55_002240</name>
</gene>
<feature type="transmembrane region" description="Helical" evidence="1">
    <location>
        <begin position="143"/>
        <end position="164"/>
    </location>
</feature>
<dbReference type="InterPro" id="IPR007354">
    <property type="entry name" value="CruF-like"/>
</dbReference>
<feature type="transmembrane region" description="Helical" evidence="1">
    <location>
        <begin position="44"/>
        <end position="64"/>
    </location>
</feature>
<feature type="transmembrane region" description="Helical" evidence="1">
    <location>
        <begin position="110"/>
        <end position="131"/>
    </location>
</feature>
<evidence type="ECO:0000313" key="2">
    <source>
        <dbReference type="EMBL" id="MDR6942398.1"/>
    </source>
</evidence>
<reference evidence="2 3" key="1">
    <citation type="submission" date="2023-07" db="EMBL/GenBank/DDBJ databases">
        <title>Sorghum-associated microbial communities from plants grown in Nebraska, USA.</title>
        <authorList>
            <person name="Schachtman D."/>
        </authorList>
    </citation>
    <scope>NUCLEOTIDE SEQUENCE [LARGE SCALE GENOMIC DNA]</scope>
    <source>
        <strain evidence="2 3">3262</strain>
    </source>
</reference>
<feature type="transmembrane region" description="Helical" evidence="1">
    <location>
        <begin position="20"/>
        <end position="38"/>
    </location>
</feature>
<protein>
    <submittedName>
        <fullName evidence="2">Membrane protein</fullName>
    </submittedName>
</protein>